<organism evidence="1 2">
    <name type="scientific">Nocardioides flavescens</name>
    <dbReference type="NCBI Taxonomy" id="2691959"/>
    <lineage>
        <taxon>Bacteria</taxon>
        <taxon>Bacillati</taxon>
        <taxon>Actinomycetota</taxon>
        <taxon>Actinomycetes</taxon>
        <taxon>Propionibacteriales</taxon>
        <taxon>Nocardioidaceae</taxon>
        <taxon>Nocardioides</taxon>
    </lineage>
</organism>
<protein>
    <submittedName>
        <fullName evidence="1">Uncharacterized protein</fullName>
    </submittedName>
</protein>
<dbReference type="Proteomes" id="UP000473325">
    <property type="component" value="Unassembled WGS sequence"/>
</dbReference>
<proteinExistence type="predicted"/>
<gene>
    <name evidence="1" type="ORF">GRQ65_21140</name>
</gene>
<reference evidence="1 2" key="1">
    <citation type="submission" date="2019-12" db="EMBL/GenBank/DDBJ databases">
        <authorList>
            <person name="Kun Z."/>
        </authorList>
    </citation>
    <scope>NUCLEOTIDE SEQUENCE [LARGE SCALE GENOMIC DNA]</scope>
    <source>
        <strain evidence="1 2">YIM 123512</strain>
    </source>
</reference>
<evidence type="ECO:0000313" key="1">
    <source>
        <dbReference type="EMBL" id="MXG92053.1"/>
    </source>
</evidence>
<accession>A0A6L7F469</accession>
<dbReference type="AlphaFoldDB" id="A0A6L7F469"/>
<name>A0A6L7F469_9ACTN</name>
<evidence type="ECO:0000313" key="2">
    <source>
        <dbReference type="Proteomes" id="UP000473325"/>
    </source>
</evidence>
<dbReference type="EMBL" id="WUEK01000017">
    <property type="protein sequence ID" value="MXG92053.1"/>
    <property type="molecule type" value="Genomic_DNA"/>
</dbReference>
<sequence length="188" mass="21231">MDLLLERGLICEWWRNAKTITPTQVAAKLTDQALEDHLDNYSAVHSTTPFISLTAGVRMRTARARGYGTNRVVSAQRTALTYATRNYTTDGHIFAGWVPVLPHSDVALQSFAEEVRDLNQYAPFRRFHGQGEVTAKIQVPTTQLAWLERWDLTARPPGSKARRARPVQQWLNPRFVAPDGHAAIREVL</sequence>
<comment type="caution">
    <text evidence="1">The sequence shown here is derived from an EMBL/GenBank/DDBJ whole genome shotgun (WGS) entry which is preliminary data.</text>
</comment>
<keyword evidence="2" id="KW-1185">Reference proteome</keyword>
<dbReference type="RefSeq" id="WP_160879986.1">
    <property type="nucleotide sequence ID" value="NZ_WUEK01000017.1"/>
</dbReference>